<reference evidence="2 3" key="1">
    <citation type="submission" date="2015-07" db="EMBL/GenBank/DDBJ databases">
        <authorList>
            <person name="Cajimat M.N.B."/>
            <person name="Milazzo M.L."/>
            <person name="Fulhorst C.F."/>
        </authorList>
    </citation>
    <scope>NUCLEOTIDE SEQUENCE [LARGE SCALE GENOMIC DNA]</scope>
    <source>
        <strain evidence="2">Single colony</strain>
    </source>
</reference>
<feature type="compositionally biased region" description="Basic and acidic residues" evidence="1">
    <location>
        <begin position="181"/>
        <end position="194"/>
    </location>
</feature>
<name>A0A0K3CPD2_RHOTO</name>
<protein>
    <submittedName>
        <fullName evidence="2">Uncharacterized protein</fullName>
    </submittedName>
</protein>
<feature type="region of interest" description="Disordered" evidence="1">
    <location>
        <begin position="617"/>
        <end position="636"/>
    </location>
</feature>
<evidence type="ECO:0000256" key="1">
    <source>
        <dbReference type="SAM" id="MobiDB-lite"/>
    </source>
</evidence>
<gene>
    <name evidence="2" type="primary">FGENESH: predicted gene_13.253</name>
    <name evidence="2" type="ORF">BN2166_0064230</name>
</gene>
<proteinExistence type="predicted"/>
<feature type="region of interest" description="Disordered" evidence="1">
    <location>
        <begin position="771"/>
        <end position="801"/>
    </location>
</feature>
<feature type="compositionally biased region" description="Low complexity" evidence="1">
    <location>
        <begin position="12"/>
        <end position="38"/>
    </location>
</feature>
<feature type="compositionally biased region" description="Basic residues" evidence="1">
    <location>
        <begin position="69"/>
        <end position="80"/>
    </location>
</feature>
<feature type="compositionally biased region" description="Low complexity" evidence="1">
    <location>
        <begin position="45"/>
        <end position="58"/>
    </location>
</feature>
<dbReference type="AlphaFoldDB" id="A0A0K3CPD2"/>
<evidence type="ECO:0000313" key="3">
    <source>
        <dbReference type="Proteomes" id="UP000199069"/>
    </source>
</evidence>
<feature type="region of interest" description="Disordered" evidence="1">
    <location>
        <begin position="568"/>
        <end position="591"/>
    </location>
</feature>
<feature type="compositionally biased region" description="Acidic residues" evidence="1">
    <location>
        <begin position="578"/>
        <end position="590"/>
    </location>
</feature>
<accession>A0A0K3CPD2</accession>
<feature type="compositionally biased region" description="Acidic residues" evidence="1">
    <location>
        <begin position="239"/>
        <end position="248"/>
    </location>
</feature>
<dbReference type="Proteomes" id="UP000199069">
    <property type="component" value="Unassembled WGS sequence"/>
</dbReference>
<feature type="region of interest" description="Disordered" evidence="1">
    <location>
        <begin position="829"/>
        <end position="852"/>
    </location>
</feature>
<feature type="region of interest" description="Disordered" evidence="1">
    <location>
        <begin position="227"/>
        <end position="347"/>
    </location>
</feature>
<feature type="compositionally biased region" description="Polar residues" evidence="1">
    <location>
        <begin position="484"/>
        <end position="493"/>
    </location>
</feature>
<dbReference type="EMBL" id="CWKI01000013">
    <property type="protein sequence ID" value="CTR10562.1"/>
    <property type="molecule type" value="Genomic_DNA"/>
</dbReference>
<keyword evidence="3" id="KW-1185">Reference proteome</keyword>
<evidence type="ECO:0000313" key="2">
    <source>
        <dbReference type="EMBL" id="CTR10562.1"/>
    </source>
</evidence>
<sequence length="910" mass="98923">MARSVLRMVTTASHAHPASSSAEEQLTSPSPNSSPDSRPAIRLITTSSSPPASPTPSTRLSARPEPPNRRRSTTPLTHRRSFSEALSAAFDWTRTADSTDELADPTGTPSLPSSSIVSIEARADVSTAPELRKLKTTQSLDLLRRASTIFHPASSSTLHKPLTSTVGTPHKVCSTPHKRATGKEKGREKGKGAVRRWVKENLAKVQGGLGKLGRVKAEEMRRGEAVVVGQEGAAHQEEGWENEEETDTEDKRATVTAKSKKRPRASGASTIRQRESLAGGTVSWPFSPSMRSRKGYPANLSASVSRRSTIRRDPLPSSSPSTHSFRFIATSARKRQRVKRPSLSTSTTSYSRFVEIPKREGSVLDRPRPVERSEALRMRMSLTSLRSSVGAGAEGRRSMVVSAVYESAKIEEATREVDEEDPLKGLFGSSDDEVFPVTSADNATLAPPFERSRFVRSAAPSPASVTTARRFSSMPASLVVDQPTGTALKSRQTTLERAKATRRSRRKDALTPFSPTDSFKHSTSSSMEREYRRSRSAAVALDTPSVDLRSSTNTIQELTQVVDGEIERASGRDGHEGQDEEDWTSADEVDEFGRGERSAFVDYRNVETPTVSRYGDAYSTTESEVESPYKDAPEDDSILFTSPTALDFPDLDSESESDVASALVVPARRLSTEVVRKGSLADLTNARLSPISDVAFSHHLLSSPNESKFQISPIQPISPFKFGSPFKKVGELIHVHEEKVRLSNAAGMWSPRASYAEPAFTSPSSASRIHAFEQPSTSPAIRTYTSPTPAPPNSPTALTLSPSSTLNAALLKKTAAMVFATPPAVRSEDGLKRTVRPGSPASKAKAKMTGGEKERWDFYDAEKGGVEQGHLKEKEIDAGSRRVEKGAKPLAPVSRTSLIDKENFVDRTRS</sequence>
<feature type="compositionally biased region" description="Polar residues" evidence="1">
    <location>
        <begin position="154"/>
        <end position="167"/>
    </location>
</feature>
<feature type="compositionally biased region" description="Basic and acidic residues" evidence="1">
    <location>
        <begin position="568"/>
        <end position="577"/>
    </location>
</feature>
<feature type="region of interest" description="Disordered" evidence="1">
    <location>
        <begin position="484"/>
        <end position="531"/>
    </location>
</feature>
<feature type="region of interest" description="Disordered" evidence="1">
    <location>
        <begin position="1"/>
        <end position="82"/>
    </location>
</feature>
<feature type="region of interest" description="Disordered" evidence="1">
    <location>
        <begin position="154"/>
        <end position="194"/>
    </location>
</feature>
<organism evidence="2 3">
    <name type="scientific">Rhodotorula toruloides</name>
    <name type="common">Yeast</name>
    <name type="synonym">Rhodosporidium toruloides</name>
    <dbReference type="NCBI Taxonomy" id="5286"/>
    <lineage>
        <taxon>Eukaryota</taxon>
        <taxon>Fungi</taxon>
        <taxon>Dikarya</taxon>
        <taxon>Basidiomycota</taxon>
        <taxon>Pucciniomycotina</taxon>
        <taxon>Microbotryomycetes</taxon>
        <taxon>Sporidiobolales</taxon>
        <taxon>Sporidiobolaceae</taxon>
        <taxon>Rhodotorula</taxon>
    </lineage>
</organism>